<evidence type="ECO:0000259" key="1">
    <source>
        <dbReference type="PROSITE" id="PS51186"/>
    </source>
</evidence>
<protein>
    <submittedName>
        <fullName evidence="2">GNAT family N-acetyltransferase</fullName>
    </submittedName>
</protein>
<dbReference type="Proteomes" id="UP000598996">
    <property type="component" value="Unassembled WGS sequence"/>
</dbReference>
<dbReference type="RefSeq" id="WP_202995792.1">
    <property type="nucleotide sequence ID" value="NZ_JAENHO010000010.1"/>
</dbReference>
<dbReference type="Gene3D" id="3.40.630.30">
    <property type="match status" value="1"/>
</dbReference>
<sequence length="169" mass="18683">MGEPVVLRRLTARDAPVIAAWATDPEFVREAGWPPTRSADEYLRHHADLIKEPPPGFLRLGVRAGDDLVGYVDFYGEDPERREIGFLIGLRNLWGRGLGRAAVAAGLRYGFGELGLREITAEAYAAHRRSIHILHRLGFHETGRRDDHGAPSLCFSITAPRLPRGIVAG</sequence>
<proteinExistence type="predicted"/>
<dbReference type="EMBL" id="JAENHO010000010">
    <property type="protein sequence ID" value="MBL7259153.1"/>
    <property type="molecule type" value="Genomic_DNA"/>
</dbReference>
<organism evidence="2 3">
    <name type="scientific">Paractinoplanes lichenicola</name>
    <dbReference type="NCBI Taxonomy" id="2802976"/>
    <lineage>
        <taxon>Bacteria</taxon>
        <taxon>Bacillati</taxon>
        <taxon>Actinomycetota</taxon>
        <taxon>Actinomycetes</taxon>
        <taxon>Micromonosporales</taxon>
        <taxon>Micromonosporaceae</taxon>
        <taxon>Paractinoplanes</taxon>
    </lineage>
</organism>
<name>A0ABS1VXK6_9ACTN</name>
<comment type="caution">
    <text evidence="2">The sequence shown here is derived from an EMBL/GenBank/DDBJ whole genome shotgun (WGS) entry which is preliminary data.</text>
</comment>
<dbReference type="SUPFAM" id="SSF55729">
    <property type="entry name" value="Acyl-CoA N-acyltransferases (Nat)"/>
    <property type="match status" value="1"/>
</dbReference>
<dbReference type="Pfam" id="PF13302">
    <property type="entry name" value="Acetyltransf_3"/>
    <property type="match status" value="1"/>
</dbReference>
<reference evidence="2 3" key="1">
    <citation type="submission" date="2021-01" db="EMBL/GenBank/DDBJ databases">
        <title>Actinoplanes sp. nov. LDG1-01 isolated from lichen.</title>
        <authorList>
            <person name="Saeng-In P."/>
            <person name="Phongsopitanun W."/>
            <person name="Kanchanasin P."/>
            <person name="Yuki M."/>
            <person name="Kudo T."/>
            <person name="Ohkuma M."/>
            <person name="Tanasupawat S."/>
        </authorList>
    </citation>
    <scope>NUCLEOTIDE SEQUENCE [LARGE SCALE GENOMIC DNA]</scope>
    <source>
        <strain evidence="2 3">LDG1-01</strain>
    </source>
</reference>
<dbReference type="PROSITE" id="PS51186">
    <property type="entry name" value="GNAT"/>
    <property type="match status" value="1"/>
</dbReference>
<feature type="domain" description="N-acetyltransferase" evidence="1">
    <location>
        <begin position="5"/>
        <end position="160"/>
    </location>
</feature>
<keyword evidence="3" id="KW-1185">Reference proteome</keyword>
<dbReference type="InterPro" id="IPR000182">
    <property type="entry name" value="GNAT_dom"/>
</dbReference>
<dbReference type="InterPro" id="IPR016181">
    <property type="entry name" value="Acyl_CoA_acyltransferase"/>
</dbReference>
<gene>
    <name evidence="2" type="ORF">JKJ07_33040</name>
</gene>
<evidence type="ECO:0000313" key="2">
    <source>
        <dbReference type="EMBL" id="MBL7259153.1"/>
    </source>
</evidence>
<accession>A0ABS1VXK6</accession>
<evidence type="ECO:0000313" key="3">
    <source>
        <dbReference type="Proteomes" id="UP000598996"/>
    </source>
</evidence>
<dbReference type="PANTHER" id="PTHR43792">
    <property type="entry name" value="GNAT FAMILY, PUTATIVE (AFU_ORTHOLOGUE AFUA_3G00765)-RELATED-RELATED"/>
    <property type="match status" value="1"/>
</dbReference>
<dbReference type="InterPro" id="IPR051531">
    <property type="entry name" value="N-acetyltransferase"/>
</dbReference>